<dbReference type="AlphaFoldDB" id="A0A1G9MFC6"/>
<evidence type="ECO:0000313" key="3">
    <source>
        <dbReference type="Proteomes" id="UP000198901"/>
    </source>
</evidence>
<dbReference type="OrthoDB" id="980055at2"/>
<keyword evidence="1" id="KW-0472">Membrane</keyword>
<name>A0A1G9MFC6_9BACT</name>
<dbReference type="EMBL" id="FNGS01000003">
    <property type="protein sequence ID" value="SDL72834.1"/>
    <property type="molecule type" value="Genomic_DNA"/>
</dbReference>
<dbReference type="Pfam" id="PF09948">
    <property type="entry name" value="PpoB2"/>
    <property type="match status" value="1"/>
</dbReference>
<organism evidence="2 3">
    <name type="scientific">Siphonobacter aquaeclarae</name>
    <dbReference type="NCBI Taxonomy" id="563176"/>
    <lineage>
        <taxon>Bacteria</taxon>
        <taxon>Pseudomonadati</taxon>
        <taxon>Bacteroidota</taxon>
        <taxon>Cytophagia</taxon>
        <taxon>Cytophagales</taxon>
        <taxon>Cytophagaceae</taxon>
        <taxon>Siphonobacter</taxon>
    </lineage>
</organism>
<evidence type="ECO:0000256" key="1">
    <source>
        <dbReference type="SAM" id="Phobius"/>
    </source>
</evidence>
<dbReference type="RefSeq" id="WP_093200066.1">
    <property type="nucleotide sequence ID" value="NZ_FNGS01000003.1"/>
</dbReference>
<sequence>MVYTTREYTQLQKAGLAVSLAAWGILLLRPAQAASWCCGGDCLTPVQTVLAWDPPFSLVVRMVMASYAPGSLAGDWALMLPAMMTPTLIPPLYHIRISSFARRRGRSTILFAIGYGLVWMAAGAVLLLPGLLTRALMPQSWLPALCAAAVAVVWQATPVKQRSLNRAHQHDSLAAFGTAADRDAFKLGIDHGRWCVVSCWAAMLVPTLLPHGHMAGMLAVGLLMFCERLDPPAIPAWRLRGFRTVFRYVVLQWKNARIPAAQNDMTQDG</sequence>
<proteinExistence type="predicted"/>
<gene>
    <name evidence="2" type="ORF">SAMN04488090_1575</name>
</gene>
<dbReference type="InterPro" id="IPR018688">
    <property type="entry name" value="PpoB2-like"/>
</dbReference>
<keyword evidence="3" id="KW-1185">Reference proteome</keyword>
<protein>
    <submittedName>
        <fullName evidence="2">Predicted metal-binding membrane protein</fullName>
    </submittedName>
</protein>
<evidence type="ECO:0000313" key="2">
    <source>
        <dbReference type="EMBL" id="SDL72834.1"/>
    </source>
</evidence>
<dbReference type="Proteomes" id="UP000198901">
    <property type="component" value="Unassembled WGS sequence"/>
</dbReference>
<keyword evidence="1" id="KW-0812">Transmembrane</keyword>
<accession>A0A1G9MFC6</accession>
<keyword evidence="1" id="KW-1133">Transmembrane helix</keyword>
<reference evidence="2 3" key="1">
    <citation type="submission" date="2016-10" db="EMBL/GenBank/DDBJ databases">
        <authorList>
            <person name="de Groot N.N."/>
        </authorList>
    </citation>
    <scope>NUCLEOTIDE SEQUENCE [LARGE SCALE GENOMIC DNA]</scope>
    <source>
        <strain evidence="2 3">DSM 21668</strain>
    </source>
</reference>
<dbReference type="STRING" id="563176.SAMN04488090_1575"/>
<feature type="transmembrane region" description="Helical" evidence="1">
    <location>
        <begin position="107"/>
        <end position="128"/>
    </location>
</feature>